<sequence length="337" mass="38306">MDNHLELYREDELIYYNNGRWVYPLFDLENYIIKNDLSVDTLFLKDKIAGRAAAHLMVYIGIKKVHIGLISRVGLEVFKKNSVNITYDTLVDRIKCRTETLLEGVENSKEAYKILKQRAGLFSGIEISCKSLTCGYQRDVVLDKIDLNIKEGGTLLFLGENGEGKSTFLRTIANLQDKISGEVVFYKKGEQIKVKKGDIGFLNQNPDTRKMPILVREIMDVTASLLGLKGEEKKYQIEISLRRTGALKFLDKHYYELSGGEKQRVNLARLICQRAGIFILDEPAANLDKKGRDILVSLLKDIHDREMPTIIVSSHNKEFIDDLGWEKLYVKGGNIGA</sequence>
<dbReference type="PROSITE" id="PS50893">
    <property type="entry name" value="ABC_TRANSPORTER_2"/>
    <property type="match status" value="1"/>
</dbReference>
<dbReference type="InterPro" id="IPR016193">
    <property type="entry name" value="Cytidine_deaminase-like"/>
</dbReference>
<dbReference type="InterPro" id="IPR027417">
    <property type="entry name" value="P-loop_NTPase"/>
</dbReference>
<reference evidence="6 7" key="2">
    <citation type="submission" date="2019-09" db="EMBL/GenBank/DDBJ databases">
        <title>Complete Genome Sequence and Methylome Analysis of free living Spirochaetas.</title>
        <authorList>
            <person name="Leshcheva N."/>
            <person name="Mikheeva N."/>
        </authorList>
    </citation>
    <scope>NUCLEOTIDE SEQUENCE [LARGE SCALE GENOMIC DNA]</scope>
    <source>
        <strain evidence="6 7">P</strain>
    </source>
</reference>
<dbReference type="Proteomes" id="UP000323824">
    <property type="component" value="Chromosome"/>
</dbReference>
<dbReference type="InterPro" id="IPR017871">
    <property type="entry name" value="ABC_transporter-like_CS"/>
</dbReference>
<dbReference type="RefSeq" id="WP_149566972.1">
    <property type="nucleotide sequence ID" value="NZ_CP035807.1"/>
</dbReference>
<keyword evidence="3" id="KW-0547">Nucleotide-binding</keyword>
<dbReference type="InterPro" id="IPR037081">
    <property type="entry name" value="Hyp_TM1506"/>
</dbReference>
<dbReference type="Pfam" id="PF08973">
    <property type="entry name" value="TM1506"/>
    <property type="match status" value="1"/>
</dbReference>
<dbReference type="GO" id="GO:0016887">
    <property type="term" value="F:ATP hydrolysis activity"/>
    <property type="evidence" value="ECO:0007669"/>
    <property type="project" value="InterPro"/>
</dbReference>
<evidence type="ECO:0000313" key="7">
    <source>
        <dbReference type="Proteomes" id="UP000323824"/>
    </source>
</evidence>
<dbReference type="InterPro" id="IPR015067">
    <property type="entry name" value="DUF1893_TM1506-like"/>
</dbReference>
<dbReference type="KEGG" id="sper:EW093_03020"/>
<organism evidence="6 7">
    <name type="scientific">Thiospirochaeta perfilievii</name>
    <dbReference type="NCBI Taxonomy" id="252967"/>
    <lineage>
        <taxon>Bacteria</taxon>
        <taxon>Pseudomonadati</taxon>
        <taxon>Spirochaetota</taxon>
        <taxon>Spirochaetia</taxon>
        <taxon>Spirochaetales</taxon>
        <taxon>Spirochaetaceae</taxon>
        <taxon>Thiospirochaeta</taxon>
    </lineage>
</organism>
<evidence type="ECO:0000256" key="1">
    <source>
        <dbReference type="ARBA" id="ARBA00005417"/>
    </source>
</evidence>
<dbReference type="SUPFAM" id="SSF52540">
    <property type="entry name" value="P-loop containing nucleoside triphosphate hydrolases"/>
    <property type="match status" value="1"/>
</dbReference>
<dbReference type="PROSITE" id="PS00211">
    <property type="entry name" value="ABC_TRANSPORTER_1"/>
    <property type="match status" value="1"/>
</dbReference>
<protein>
    <submittedName>
        <fullName evidence="6">DUF1893 domain-containing protein</fullName>
    </submittedName>
</protein>
<dbReference type="SMART" id="SM00382">
    <property type="entry name" value="AAA"/>
    <property type="match status" value="1"/>
</dbReference>
<evidence type="ECO:0000256" key="3">
    <source>
        <dbReference type="ARBA" id="ARBA00022741"/>
    </source>
</evidence>
<dbReference type="PANTHER" id="PTHR42734:SF17">
    <property type="entry name" value="METAL TRANSPORT SYSTEM ATP-BINDING PROTEIN TM_0124-RELATED"/>
    <property type="match status" value="1"/>
</dbReference>
<gene>
    <name evidence="6" type="ORF">EW093_03020</name>
</gene>
<dbReference type="GO" id="GO:0005524">
    <property type="term" value="F:ATP binding"/>
    <property type="evidence" value="ECO:0007669"/>
    <property type="project" value="UniProtKB-KW"/>
</dbReference>
<keyword evidence="7" id="KW-1185">Reference proteome</keyword>
<dbReference type="InterPro" id="IPR003439">
    <property type="entry name" value="ABC_transporter-like_ATP-bd"/>
</dbReference>
<dbReference type="EMBL" id="CP035807">
    <property type="protein sequence ID" value="QEN03714.1"/>
    <property type="molecule type" value="Genomic_DNA"/>
</dbReference>
<evidence type="ECO:0000256" key="4">
    <source>
        <dbReference type="ARBA" id="ARBA00022840"/>
    </source>
</evidence>
<dbReference type="InterPro" id="IPR050153">
    <property type="entry name" value="Metal_Ion_Import_ABC"/>
</dbReference>
<dbReference type="PANTHER" id="PTHR42734">
    <property type="entry name" value="METAL TRANSPORT SYSTEM ATP-BINDING PROTEIN TM_0124-RELATED"/>
    <property type="match status" value="1"/>
</dbReference>
<evidence type="ECO:0000256" key="2">
    <source>
        <dbReference type="ARBA" id="ARBA00022448"/>
    </source>
</evidence>
<accession>A0A5C1QAM6</accession>
<evidence type="ECO:0000259" key="5">
    <source>
        <dbReference type="PROSITE" id="PS50893"/>
    </source>
</evidence>
<dbReference type="InterPro" id="IPR003593">
    <property type="entry name" value="AAA+_ATPase"/>
</dbReference>
<dbReference type="AlphaFoldDB" id="A0A5C1QAM6"/>
<dbReference type="Pfam" id="PF00005">
    <property type="entry name" value="ABC_tran"/>
    <property type="match status" value="1"/>
</dbReference>
<name>A0A5C1QAM6_9SPIO</name>
<dbReference type="Gene3D" id="3.40.140.30">
    <property type="entry name" value="Hypothetical protein TM1506"/>
    <property type="match status" value="1"/>
</dbReference>
<evidence type="ECO:0000313" key="6">
    <source>
        <dbReference type="EMBL" id="QEN03714.1"/>
    </source>
</evidence>
<feature type="domain" description="ABC transporter" evidence="5">
    <location>
        <begin position="127"/>
        <end position="337"/>
    </location>
</feature>
<dbReference type="Gene3D" id="3.40.50.300">
    <property type="entry name" value="P-loop containing nucleotide triphosphate hydrolases"/>
    <property type="match status" value="1"/>
</dbReference>
<dbReference type="OrthoDB" id="9810077at2"/>
<keyword evidence="2" id="KW-0813">Transport</keyword>
<proteinExistence type="inferred from homology"/>
<keyword evidence="4" id="KW-0067">ATP-binding</keyword>
<comment type="similarity">
    <text evidence="1">Belongs to the ABC transporter superfamily.</text>
</comment>
<reference evidence="6 7" key="1">
    <citation type="submission" date="2019-02" db="EMBL/GenBank/DDBJ databases">
        <authorList>
            <person name="Fomenkov A."/>
            <person name="Dubinina G."/>
            <person name="Grabovich M."/>
            <person name="Vincze T."/>
            <person name="Roberts R.J."/>
        </authorList>
    </citation>
    <scope>NUCLEOTIDE SEQUENCE [LARGE SCALE GENOMIC DNA]</scope>
    <source>
        <strain evidence="6 7">P</strain>
    </source>
</reference>
<dbReference type="SUPFAM" id="SSF53927">
    <property type="entry name" value="Cytidine deaminase-like"/>
    <property type="match status" value="1"/>
</dbReference>